<evidence type="ECO:0008006" key="3">
    <source>
        <dbReference type="Google" id="ProtNLM"/>
    </source>
</evidence>
<dbReference type="PROSITE" id="PS50096">
    <property type="entry name" value="IQ"/>
    <property type="match status" value="1"/>
</dbReference>
<proteinExistence type="predicted"/>
<dbReference type="AlphaFoldDB" id="A0A3B4YC62"/>
<reference evidence="1" key="1">
    <citation type="submission" date="2025-08" db="UniProtKB">
        <authorList>
            <consortium name="Ensembl"/>
        </authorList>
    </citation>
    <scope>IDENTIFICATION</scope>
</reference>
<dbReference type="STRING" id="1841481.ENSSLDP00000027137"/>
<dbReference type="CDD" id="cd23767">
    <property type="entry name" value="IQCD"/>
    <property type="match status" value="1"/>
</dbReference>
<sequence length="95" mass="10778">MDLLSKMVAGQPHFVRCIKPNNDRQEKAATVLQSNFRGHRDRKKLKKTEVMTVNGSEDIQKEKQGGKQRFACATDIENFSGGIRSDDHYTSVLLQ</sequence>
<dbReference type="InterPro" id="IPR000048">
    <property type="entry name" value="IQ_motif_EF-hand-BS"/>
</dbReference>
<reference evidence="1" key="2">
    <citation type="submission" date="2025-09" db="UniProtKB">
        <authorList>
            <consortium name="Ensembl"/>
        </authorList>
    </citation>
    <scope>IDENTIFICATION</scope>
</reference>
<protein>
    <recommendedName>
        <fullName evidence="3">Myosin motor domain-containing protein</fullName>
    </recommendedName>
</protein>
<evidence type="ECO:0000313" key="1">
    <source>
        <dbReference type="Ensembl" id="ENSSLDP00000027137.1"/>
    </source>
</evidence>
<dbReference type="Proteomes" id="UP000261360">
    <property type="component" value="Unplaced"/>
</dbReference>
<dbReference type="Ensembl" id="ENSSLDT00000027972.1">
    <property type="protein sequence ID" value="ENSSLDP00000027137.1"/>
    <property type="gene ID" value="ENSSLDG00000021077.1"/>
</dbReference>
<dbReference type="InterPro" id="IPR027417">
    <property type="entry name" value="P-loop_NTPase"/>
</dbReference>
<dbReference type="SUPFAM" id="SSF52540">
    <property type="entry name" value="P-loop containing nucleoside triphosphate hydrolases"/>
    <property type="match status" value="1"/>
</dbReference>
<dbReference type="Gene3D" id="1.20.5.190">
    <property type="match status" value="1"/>
</dbReference>
<name>A0A3B4YC62_SERLL</name>
<keyword evidence="2" id="KW-1185">Reference proteome</keyword>
<dbReference type="SMART" id="SM00015">
    <property type="entry name" value="IQ"/>
    <property type="match status" value="1"/>
</dbReference>
<organism evidence="1 2">
    <name type="scientific">Seriola lalandi dorsalis</name>
    <dbReference type="NCBI Taxonomy" id="1841481"/>
    <lineage>
        <taxon>Eukaryota</taxon>
        <taxon>Metazoa</taxon>
        <taxon>Chordata</taxon>
        <taxon>Craniata</taxon>
        <taxon>Vertebrata</taxon>
        <taxon>Euteleostomi</taxon>
        <taxon>Actinopterygii</taxon>
        <taxon>Neopterygii</taxon>
        <taxon>Teleostei</taxon>
        <taxon>Neoteleostei</taxon>
        <taxon>Acanthomorphata</taxon>
        <taxon>Carangaria</taxon>
        <taxon>Carangiformes</taxon>
        <taxon>Carangidae</taxon>
        <taxon>Seriola</taxon>
    </lineage>
</organism>
<evidence type="ECO:0000313" key="2">
    <source>
        <dbReference type="Proteomes" id="UP000261360"/>
    </source>
</evidence>
<dbReference type="Pfam" id="PF00612">
    <property type="entry name" value="IQ"/>
    <property type="match status" value="1"/>
</dbReference>
<accession>A0A3B4YC62</accession>